<accession>A0A9D1F2J1</accession>
<reference evidence="2" key="2">
    <citation type="journal article" date="2021" name="PeerJ">
        <title>Extensive microbial diversity within the chicken gut microbiome revealed by metagenomics and culture.</title>
        <authorList>
            <person name="Gilroy R."/>
            <person name="Ravi A."/>
            <person name="Getino M."/>
            <person name="Pursley I."/>
            <person name="Horton D.L."/>
            <person name="Alikhan N.F."/>
            <person name="Baker D."/>
            <person name="Gharbi K."/>
            <person name="Hall N."/>
            <person name="Watson M."/>
            <person name="Adriaenssens E.M."/>
            <person name="Foster-Nyarko E."/>
            <person name="Jarju S."/>
            <person name="Secka A."/>
            <person name="Antonio M."/>
            <person name="Oren A."/>
            <person name="Chaudhuri R.R."/>
            <person name="La Ragione R."/>
            <person name="Hildebrand F."/>
            <person name="Pallen M.J."/>
        </authorList>
    </citation>
    <scope>NUCLEOTIDE SEQUENCE</scope>
    <source>
        <strain evidence="2">6276</strain>
    </source>
</reference>
<organism evidence="2 3">
    <name type="scientific">Candidatus Scatousia excrementigallinarum</name>
    <dbReference type="NCBI Taxonomy" id="2840935"/>
    <lineage>
        <taxon>Bacteria</taxon>
        <taxon>Candidatus Scatousia</taxon>
    </lineage>
</organism>
<reference evidence="2" key="1">
    <citation type="submission" date="2020-10" db="EMBL/GenBank/DDBJ databases">
        <authorList>
            <person name="Gilroy R."/>
        </authorList>
    </citation>
    <scope>NUCLEOTIDE SEQUENCE</scope>
    <source>
        <strain evidence="2">6276</strain>
    </source>
</reference>
<protein>
    <submittedName>
        <fullName evidence="2">Uncharacterized protein</fullName>
    </submittedName>
</protein>
<feature type="transmembrane region" description="Helical" evidence="1">
    <location>
        <begin position="116"/>
        <end position="138"/>
    </location>
</feature>
<dbReference type="Proteomes" id="UP000823928">
    <property type="component" value="Unassembled WGS sequence"/>
</dbReference>
<sequence>MMMRISPVNFTGTSKVSPEKKEEIRDGVVAGGAAGAGYTAVRKNALNMIKETETACKAGKAAAAARAANAAKTSTGLFSGLKNNARVLTKRFITKLEAVKTSRFIKPIINNRLTRAACGIFGGFLAVCVLISGIGTLYHNSVKMVDNYAPQVAHRVNRLAERLDSDDNK</sequence>
<evidence type="ECO:0000313" key="3">
    <source>
        <dbReference type="Proteomes" id="UP000823928"/>
    </source>
</evidence>
<comment type="caution">
    <text evidence="2">The sequence shown here is derived from an EMBL/GenBank/DDBJ whole genome shotgun (WGS) entry which is preliminary data.</text>
</comment>
<dbReference type="AlphaFoldDB" id="A0A9D1F2J1"/>
<dbReference type="EMBL" id="DVIU01000294">
    <property type="protein sequence ID" value="HIS37797.1"/>
    <property type="molecule type" value="Genomic_DNA"/>
</dbReference>
<gene>
    <name evidence="2" type="ORF">IAC10_14430</name>
</gene>
<keyword evidence="1" id="KW-1133">Transmembrane helix</keyword>
<evidence type="ECO:0000256" key="1">
    <source>
        <dbReference type="SAM" id="Phobius"/>
    </source>
</evidence>
<keyword evidence="1" id="KW-0472">Membrane</keyword>
<name>A0A9D1F2J1_9BACT</name>
<evidence type="ECO:0000313" key="2">
    <source>
        <dbReference type="EMBL" id="HIS37797.1"/>
    </source>
</evidence>
<proteinExistence type="predicted"/>
<keyword evidence="1" id="KW-0812">Transmembrane</keyword>